<organism evidence="13">
    <name type="scientific">Dolichoris vasculosae</name>
    <dbReference type="NCBI Taxonomy" id="130022"/>
    <lineage>
        <taxon>Eukaryota</taxon>
        <taxon>Metazoa</taxon>
        <taxon>Ecdysozoa</taxon>
        <taxon>Arthropoda</taxon>
        <taxon>Hexapoda</taxon>
        <taxon>Insecta</taxon>
        <taxon>Pterygota</taxon>
        <taxon>Neoptera</taxon>
        <taxon>Endopterygota</taxon>
        <taxon>Hymenoptera</taxon>
        <taxon>Apocrita</taxon>
        <taxon>Proctotrupomorpha</taxon>
        <taxon>Chalcidoidea</taxon>
        <taxon>Agaonidae</taxon>
        <taxon>Agaoninae</taxon>
        <taxon>Dolichoris</taxon>
    </lineage>
</organism>
<feature type="transmembrane region" description="Helical" evidence="10">
    <location>
        <begin position="489"/>
        <end position="509"/>
    </location>
</feature>
<evidence type="ECO:0000259" key="11">
    <source>
        <dbReference type="Pfam" id="PF00361"/>
    </source>
</evidence>
<feature type="transmembrane region" description="Helical" evidence="10">
    <location>
        <begin position="290"/>
        <end position="312"/>
    </location>
</feature>
<comment type="function">
    <text evidence="1">Core subunit of the mitochondrial membrane respiratory chain NADH dehydrogenase (Complex I) that is believed to belong to the minimal assembly required for catalysis. Complex I functions in the transfer of electrons from NADH to the respiratory chain. The immediate electron acceptor for the enzyme is believed to be ubiquinone.</text>
</comment>
<evidence type="ECO:0000256" key="5">
    <source>
        <dbReference type="ARBA" id="ARBA00022692"/>
    </source>
</evidence>
<dbReference type="PRINTS" id="PR01434">
    <property type="entry name" value="NADHDHGNASE5"/>
</dbReference>
<evidence type="ECO:0000256" key="7">
    <source>
        <dbReference type="ARBA" id="ARBA00022989"/>
    </source>
</evidence>
<evidence type="ECO:0000256" key="3">
    <source>
        <dbReference type="ARBA" id="ARBA00012944"/>
    </source>
</evidence>
<keyword evidence="10" id="KW-0830">Ubiquinone</keyword>
<evidence type="ECO:0000256" key="4">
    <source>
        <dbReference type="ARBA" id="ARBA00021096"/>
    </source>
</evidence>
<geneLocation type="mitochondrion" evidence="13"/>
<sequence length="561" mass="66543">MILYYLSSMIFMWISFFMFIMSMLMMLLKYSIYLEWNVISLYSSSINMYVYIDWMTLMFMFIVLLISSMILMYCNEYMSHDKNSIRFFYLIFLFIMSMLLMIISPNMISIIIGWDGLGLISYLLVIYYNTYSSYNSGMLTVLMNRVGDVLILMSIEMMLTYGSWNFMNFINMNYLILIMVMIATFTKSAQFPFSAWLPAAMAAPTPVSSLVHYSTLVTAGIYLLIRFQSLISQNYYIMEYIKYTGMITMLLAGISAIVEYDLKKIIAFPTLSQLGMMMVIYSMHQFELTFFHLIIHAIFKSMMFMCSGVIIHNMNNYQDIRMMGNVKNNMPLTFTIMMVASFSLCGMPFLSGFYSKDMILEYIFTNNFSLINKKMLMISTGLTIMYSSRLSSFLSNNINNSYPYKNCIDSMLMNNSMIILLIMTLMFGYLMKWILFNNIEEIYLSQMEKLNIYMMCIISFFIGKFLWYMNLNYSNFMKFFFNKMWLSNFITSNLIYYPLKFGYNFYYYYEQNYSQMMTKNMISLFSNKMFIKNYNNQHLLSLFSTISMLMLIMLMMMMMMI</sequence>
<keyword evidence="6" id="KW-0249">Electron transport</keyword>
<feature type="transmembrane region" description="Helical" evidence="10">
    <location>
        <begin position="6"/>
        <end position="28"/>
    </location>
</feature>
<evidence type="ECO:0000259" key="12">
    <source>
        <dbReference type="Pfam" id="PF00662"/>
    </source>
</evidence>
<feature type="transmembrane region" description="Helical" evidence="10">
    <location>
        <begin position="210"/>
        <end position="228"/>
    </location>
</feature>
<feature type="transmembrane region" description="Helical" evidence="10">
    <location>
        <begin position="49"/>
        <end position="73"/>
    </location>
</feature>
<dbReference type="GO" id="GO:0015990">
    <property type="term" value="P:electron transport coupled proton transport"/>
    <property type="evidence" value="ECO:0007669"/>
    <property type="project" value="TreeGrafter"/>
</dbReference>
<dbReference type="InterPro" id="IPR001750">
    <property type="entry name" value="ND/Mrp_TM"/>
</dbReference>
<dbReference type="InterPro" id="IPR003945">
    <property type="entry name" value="NU5C-like"/>
</dbReference>
<keyword evidence="5 10" id="KW-0812">Transmembrane</keyword>
<dbReference type="EC" id="7.1.1.2" evidence="3 10"/>
<dbReference type="AlphaFoldDB" id="A0A8A2F5Y4"/>
<comment type="subcellular location">
    <subcellularLocation>
        <location evidence="2">Membrane</location>
        <topology evidence="2">Multi-pass membrane protein</topology>
    </subcellularLocation>
</comment>
<name>A0A8A2F5Y4_9HYME</name>
<dbReference type="Pfam" id="PF00662">
    <property type="entry name" value="Proton_antipo_N"/>
    <property type="match status" value="1"/>
</dbReference>
<dbReference type="GO" id="GO:0008137">
    <property type="term" value="F:NADH dehydrogenase (ubiquinone) activity"/>
    <property type="evidence" value="ECO:0007669"/>
    <property type="project" value="UniProtKB-EC"/>
</dbReference>
<feature type="domain" description="NADH:quinone oxidoreductase/Mrp antiporter transmembrane" evidence="11">
    <location>
        <begin position="104"/>
        <end position="370"/>
    </location>
</feature>
<feature type="transmembrane region" description="Helical" evidence="10">
    <location>
        <begin position="450"/>
        <end position="469"/>
    </location>
</feature>
<evidence type="ECO:0000313" key="13">
    <source>
        <dbReference type="EMBL" id="QSV12561.1"/>
    </source>
</evidence>
<keyword evidence="8 10" id="KW-0472">Membrane</keyword>
<comment type="function">
    <text evidence="10">Core subunit of the mitochondrial membrane respiratory chain NADH dehydrogenase (Complex I) which catalyzes electron transfer from NADH through the respiratory chain, using ubiquinone as an electron acceptor. Essential for the catalytic activity and assembly of complex I.</text>
</comment>
<evidence type="ECO:0000256" key="9">
    <source>
        <dbReference type="ARBA" id="ARBA00049551"/>
    </source>
</evidence>
<dbReference type="PANTHER" id="PTHR42829">
    <property type="entry name" value="NADH-UBIQUINONE OXIDOREDUCTASE CHAIN 5"/>
    <property type="match status" value="1"/>
</dbReference>
<dbReference type="GO" id="GO:0016020">
    <property type="term" value="C:membrane"/>
    <property type="evidence" value="ECO:0007669"/>
    <property type="project" value="UniProtKB-SubCell"/>
</dbReference>
<evidence type="ECO:0000256" key="1">
    <source>
        <dbReference type="ARBA" id="ARBA00003257"/>
    </source>
</evidence>
<feature type="transmembrane region" description="Helical" evidence="10">
    <location>
        <begin position="412"/>
        <end position="430"/>
    </location>
</feature>
<feature type="transmembrane region" description="Helical" evidence="10">
    <location>
        <begin position="240"/>
        <end position="258"/>
    </location>
</feature>
<keyword evidence="10 13" id="KW-0496">Mitochondrion</keyword>
<keyword evidence="10" id="KW-0813">Transport</keyword>
<feature type="domain" description="NADH-Ubiquinone oxidoreductase (complex I) chain 5 N-terminal" evidence="12">
    <location>
        <begin position="40"/>
        <end position="88"/>
    </location>
</feature>
<protein>
    <recommendedName>
        <fullName evidence="4 10">NADH-ubiquinone oxidoreductase chain 5</fullName>
        <ecNumber evidence="3 10">7.1.1.2</ecNumber>
    </recommendedName>
</protein>
<reference evidence="13" key="1">
    <citation type="journal article" name="Insects">
        <title>Tracking the Distribution and Burst of Nuclear Mitochondrial DNA Sequences (NUMTs) in Fig Wasp Genomes.</title>
        <authorList>
            <person name="Wang J.X."/>
            <person name="Liu J."/>
            <person name="Miao Y.H."/>
            <person name="Huang D.W."/>
            <person name="Xiao J.H."/>
        </authorList>
    </citation>
    <scope>NUCLEOTIDE SEQUENCE</scope>
</reference>
<feature type="transmembrane region" description="Helical" evidence="10">
    <location>
        <begin position="332"/>
        <end position="354"/>
    </location>
</feature>
<proteinExistence type="inferred from homology"/>
<evidence type="ECO:0000256" key="6">
    <source>
        <dbReference type="ARBA" id="ARBA00022982"/>
    </source>
</evidence>
<feature type="transmembrane region" description="Helical" evidence="10">
    <location>
        <begin position="85"/>
        <end position="103"/>
    </location>
</feature>
<dbReference type="PANTHER" id="PTHR42829:SF2">
    <property type="entry name" value="NADH-UBIQUINONE OXIDOREDUCTASE CHAIN 5"/>
    <property type="match status" value="1"/>
</dbReference>
<evidence type="ECO:0000256" key="8">
    <source>
        <dbReference type="ARBA" id="ARBA00023136"/>
    </source>
</evidence>
<dbReference type="EMBL" id="MT947596">
    <property type="protein sequence ID" value="QSV12561.1"/>
    <property type="molecule type" value="Genomic_DNA"/>
</dbReference>
<dbReference type="GO" id="GO:0003954">
    <property type="term" value="F:NADH dehydrogenase activity"/>
    <property type="evidence" value="ECO:0007669"/>
    <property type="project" value="TreeGrafter"/>
</dbReference>
<dbReference type="Pfam" id="PF00361">
    <property type="entry name" value="Proton_antipo_M"/>
    <property type="match status" value="1"/>
</dbReference>
<dbReference type="GO" id="GO:0042773">
    <property type="term" value="P:ATP synthesis coupled electron transport"/>
    <property type="evidence" value="ECO:0007669"/>
    <property type="project" value="InterPro"/>
</dbReference>
<evidence type="ECO:0000256" key="10">
    <source>
        <dbReference type="RuleBase" id="RU003404"/>
    </source>
</evidence>
<keyword evidence="10" id="KW-0520">NAD</keyword>
<accession>A0A8A2F5Y4</accession>
<feature type="transmembrane region" description="Helical" evidence="10">
    <location>
        <begin position="539"/>
        <end position="560"/>
    </location>
</feature>
<evidence type="ECO:0000256" key="2">
    <source>
        <dbReference type="ARBA" id="ARBA00004141"/>
    </source>
</evidence>
<comment type="similarity">
    <text evidence="10">Belongs to the complex I subunit 5 family.</text>
</comment>
<feature type="transmembrane region" description="Helical" evidence="10">
    <location>
        <begin position="174"/>
        <end position="198"/>
    </location>
</feature>
<dbReference type="InterPro" id="IPR001516">
    <property type="entry name" value="Proton_antipo_N"/>
</dbReference>
<keyword evidence="7 10" id="KW-1133">Transmembrane helix</keyword>
<gene>
    <name evidence="13" type="primary">ND5</name>
</gene>
<feature type="transmembrane region" description="Helical" evidence="10">
    <location>
        <begin position="110"/>
        <end position="129"/>
    </location>
</feature>
<comment type="catalytic activity">
    <reaction evidence="9 10">
        <text>a ubiquinone + NADH + 5 H(+)(in) = a ubiquinol + NAD(+) + 4 H(+)(out)</text>
        <dbReference type="Rhea" id="RHEA:29091"/>
        <dbReference type="Rhea" id="RHEA-COMP:9565"/>
        <dbReference type="Rhea" id="RHEA-COMP:9566"/>
        <dbReference type="ChEBI" id="CHEBI:15378"/>
        <dbReference type="ChEBI" id="CHEBI:16389"/>
        <dbReference type="ChEBI" id="CHEBI:17976"/>
        <dbReference type="ChEBI" id="CHEBI:57540"/>
        <dbReference type="ChEBI" id="CHEBI:57945"/>
        <dbReference type="EC" id="7.1.1.2"/>
    </reaction>
</comment>